<dbReference type="PROSITE" id="PS50287">
    <property type="entry name" value="SRCR_2"/>
    <property type="match status" value="1"/>
</dbReference>
<dbReference type="InterPro" id="IPR036179">
    <property type="entry name" value="Ig-like_dom_sf"/>
</dbReference>
<proteinExistence type="predicted"/>
<evidence type="ECO:0000259" key="4">
    <source>
        <dbReference type="PROSITE" id="PS50287"/>
    </source>
</evidence>
<dbReference type="KEGG" id="caua:113067432"/>
<reference evidence="7 8" key="1">
    <citation type="submission" date="2025-04" db="UniProtKB">
        <authorList>
            <consortium name="RefSeq"/>
        </authorList>
    </citation>
    <scope>IDENTIFICATION</scope>
    <source>
        <strain evidence="7 8">Wakin</strain>
        <tissue evidence="7 8">Muscle</tissue>
    </source>
</reference>
<dbReference type="InterPro" id="IPR013783">
    <property type="entry name" value="Ig-like_fold"/>
</dbReference>
<dbReference type="GO" id="GO:0016020">
    <property type="term" value="C:membrane"/>
    <property type="evidence" value="ECO:0007669"/>
    <property type="project" value="InterPro"/>
</dbReference>
<dbReference type="SMART" id="SM00202">
    <property type="entry name" value="SR"/>
    <property type="match status" value="1"/>
</dbReference>
<dbReference type="GeneTree" id="ENSGT00940000169120"/>
<feature type="disulfide bond" evidence="3">
    <location>
        <begin position="55"/>
        <end position="119"/>
    </location>
</feature>
<dbReference type="InterPro" id="IPR007110">
    <property type="entry name" value="Ig-like_dom"/>
</dbReference>
<dbReference type="RefSeq" id="XP_026095629.1">
    <property type="nucleotide sequence ID" value="XM_026239844.1"/>
</dbReference>
<organism evidence="6 9">
    <name type="scientific">Carassius auratus</name>
    <name type="common">Goldfish</name>
    <dbReference type="NCBI Taxonomy" id="7957"/>
    <lineage>
        <taxon>Eukaryota</taxon>
        <taxon>Metazoa</taxon>
        <taxon>Chordata</taxon>
        <taxon>Craniata</taxon>
        <taxon>Vertebrata</taxon>
        <taxon>Euteleostomi</taxon>
        <taxon>Actinopterygii</taxon>
        <taxon>Neopterygii</taxon>
        <taxon>Teleostei</taxon>
        <taxon>Ostariophysi</taxon>
        <taxon>Cypriniformes</taxon>
        <taxon>Cyprinidae</taxon>
        <taxon>Cyprininae</taxon>
        <taxon>Carassius</taxon>
    </lineage>
</organism>
<evidence type="ECO:0000313" key="9">
    <source>
        <dbReference type="RefSeq" id="XP_026095628.1"/>
    </source>
</evidence>
<keyword evidence="1" id="KW-0732">Signal</keyword>
<dbReference type="Pfam" id="PF00530">
    <property type="entry name" value="SRCR"/>
    <property type="match status" value="1"/>
</dbReference>
<dbReference type="PROSITE" id="PS50835">
    <property type="entry name" value="IG_LIKE"/>
    <property type="match status" value="1"/>
</dbReference>
<keyword evidence="6" id="KW-1185">Reference proteome</keyword>
<dbReference type="RefSeq" id="XP_026095627.1">
    <property type="nucleotide sequence ID" value="XM_026239842.1"/>
</dbReference>
<dbReference type="Gene3D" id="2.60.40.10">
    <property type="entry name" value="Immunoglobulins"/>
    <property type="match status" value="2"/>
</dbReference>
<evidence type="ECO:0000259" key="5">
    <source>
        <dbReference type="PROSITE" id="PS50835"/>
    </source>
</evidence>
<dbReference type="FunFam" id="3.10.250.10:FF:000001">
    <property type="entry name" value="Lysyl oxidase 4 isoform X1"/>
    <property type="match status" value="1"/>
</dbReference>
<dbReference type="PANTHER" id="PTHR48071:SF28">
    <property type="entry name" value="SRCR DOMAIN-CONTAINING PROTEIN"/>
    <property type="match status" value="1"/>
</dbReference>
<feature type="domain" description="SRCR" evidence="4">
    <location>
        <begin position="31"/>
        <end position="130"/>
    </location>
</feature>
<sequence>MYLLWPLLFVSAQGSIKIDGRPRQPTLEGSVRLVGGLASPGRVEIYHDGQWVTVCDDGWDLAGAQVVCCQMGFSGAINAVFGGYFGAGCGPIWMDYVKCNGSESSLSKCSFRGWGVYDCTHKKDAGVVCKTAKFSLKLNLKQPIEQELFVNGKVVLEAVVSGDIEAVKEASVSCKVKDKPLITVPGTTDSSQFIKVHKITVDREKWFDGEKVTCTVHSNNSRDIEQEIFFDKGDGRKPSVVIYSPGYIPADNISLVCEVSSPKLGNVYIMWKAGDRPYIKGSTSAPIHQKDSTSVLSILTMTKEEYENPSTTITCAVIHANMDNMSSPLQVSSDRSKQLEVSCD</sequence>
<evidence type="ECO:0000313" key="8">
    <source>
        <dbReference type="RefSeq" id="XP_026095627.1"/>
    </source>
</evidence>
<dbReference type="OrthoDB" id="9945861at2759"/>
<gene>
    <name evidence="7 8 9 10" type="primary">LOC113067432</name>
</gene>
<dbReference type="Pfam" id="PF07654">
    <property type="entry name" value="C1-set"/>
    <property type="match status" value="1"/>
</dbReference>
<protein>
    <submittedName>
        <fullName evidence="7 8">Uncharacterized protein LOC113067432</fullName>
    </submittedName>
</protein>
<evidence type="ECO:0000256" key="2">
    <source>
        <dbReference type="ARBA" id="ARBA00023157"/>
    </source>
</evidence>
<dbReference type="RefSeq" id="XP_026095628.1">
    <property type="nucleotide sequence ID" value="XM_026239843.1"/>
</dbReference>
<dbReference type="RefSeq" id="XP_026095626.1">
    <property type="nucleotide sequence ID" value="XM_026239841.1"/>
</dbReference>
<keyword evidence="2 3" id="KW-1015">Disulfide bond</keyword>
<dbReference type="InterPro" id="IPR003597">
    <property type="entry name" value="Ig_C1-set"/>
</dbReference>
<dbReference type="Gene3D" id="3.10.250.10">
    <property type="entry name" value="SRCR-like domain"/>
    <property type="match status" value="1"/>
</dbReference>
<evidence type="ECO:0000313" key="7">
    <source>
        <dbReference type="RefSeq" id="XP_026095626.1"/>
    </source>
</evidence>
<accession>A0A6P6MGP9</accession>
<dbReference type="PRINTS" id="PR00258">
    <property type="entry name" value="SPERACTRCPTR"/>
</dbReference>
<dbReference type="SUPFAM" id="SSF48726">
    <property type="entry name" value="Immunoglobulin"/>
    <property type="match status" value="2"/>
</dbReference>
<dbReference type="InterPro" id="IPR036772">
    <property type="entry name" value="SRCR-like_dom_sf"/>
</dbReference>
<evidence type="ECO:0000313" key="10">
    <source>
        <dbReference type="RefSeq" id="XP_026095629.1"/>
    </source>
</evidence>
<feature type="domain" description="Ig-like" evidence="5">
    <location>
        <begin position="238"/>
        <end position="332"/>
    </location>
</feature>
<name>A0A6P6MGP9_CARAU</name>
<dbReference type="PANTHER" id="PTHR48071">
    <property type="entry name" value="SRCR DOMAIN-CONTAINING PROTEIN"/>
    <property type="match status" value="1"/>
</dbReference>
<feature type="disulfide bond" evidence="3">
    <location>
        <begin position="68"/>
        <end position="129"/>
    </location>
</feature>
<dbReference type="SUPFAM" id="SSF56487">
    <property type="entry name" value="SRCR-like"/>
    <property type="match status" value="1"/>
</dbReference>
<feature type="disulfide bond" evidence="3">
    <location>
        <begin position="99"/>
        <end position="109"/>
    </location>
</feature>
<dbReference type="AlphaFoldDB" id="A0A6P6MGP9"/>
<evidence type="ECO:0000256" key="3">
    <source>
        <dbReference type="PROSITE-ProRule" id="PRU00196"/>
    </source>
</evidence>
<dbReference type="GeneID" id="113067432"/>
<evidence type="ECO:0000313" key="6">
    <source>
        <dbReference type="Proteomes" id="UP000515129"/>
    </source>
</evidence>
<dbReference type="Proteomes" id="UP000515129">
    <property type="component" value="Linkage group LG28B"/>
</dbReference>
<dbReference type="InterPro" id="IPR001190">
    <property type="entry name" value="SRCR"/>
</dbReference>
<evidence type="ECO:0000256" key="1">
    <source>
        <dbReference type="ARBA" id="ARBA00022729"/>
    </source>
</evidence>